<dbReference type="KEGG" id="vg:13994975"/>
<reference evidence="2 3" key="1">
    <citation type="journal article" date="2012" name="BMC Genomics">
        <title>The Caulobacter crescentus phage phiCbK: genomics of a canonical phage.</title>
        <authorList>
            <person name="Gill J.J."/>
            <person name="Berry J.D."/>
            <person name="Russell W.K."/>
            <person name="Lessor L."/>
            <person name="Escobar Garcia D.A."/>
            <person name="Hernandez D."/>
            <person name="Kane A."/>
            <person name="Keene J."/>
            <person name="Maddox M."/>
            <person name="Martin R."/>
            <person name="Mohan S."/>
            <person name="Thorn A.M."/>
            <person name="Russell D.H."/>
            <person name="Young R."/>
        </authorList>
    </citation>
    <scope>NUCLEOTIDE SEQUENCE [LARGE SCALE GENOMIC DNA]</scope>
</reference>
<gene>
    <name evidence="2" type="ORF">CcrColossus_gp046</name>
</gene>
<keyword evidence="1" id="KW-0812">Transmembrane</keyword>
<feature type="transmembrane region" description="Helical" evidence="1">
    <location>
        <begin position="24"/>
        <end position="47"/>
    </location>
</feature>
<proteinExistence type="predicted"/>
<sequence length="48" mass="5420">MDFEYRGRRPEDAFMSWVWHHPRVALAVAFGIMSGIPALVGFLMGLAL</sequence>
<keyword evidence="1" id="KW-0472">Membrane</keyword>
<evidence type="ECO:0000313" key="2">
    <source>
        <dbReference type="EMBL" id="AFU87916.1"/>
    </source>
</evidence>
<dbReference type="Proteomes" id="UP000000463">
    <property type="component" value="Segment"/>
</dbReference>
<evidence type="ECO:0000256" key="1">
    <source>
        <dbReference type="SAM" id="Phobius"/>
    </source>
</evidence>
<dbReference type="RefSeq" id="YP_006988280.1">
    <property type="nucleotide sequence ID" value="NC_019406.1"/>
</dbReference>
<protein>
    <submittedName>
        <fullName evidence="2">Uncharacterized protein</fullName>
    </submittedName>
</protein>
<dbReference type="EMBL" id="JX100810">
    <property type="protein sequence ID" value="AFU87916.1"/>
    <property type="molecule type" value="Genomic_DNA"/>
</dbReference>
<keyword evidence="3" id="KW-1185">Reference proteome</keyword>
<dbReference type="GeneID" id="13994975"/>
<accession>K4JS49</accession>
<keyword evidence="1" id="KW-1133">Transmembrane helix</keyword>
<evidence type="ECO:0000313" key="3">
    <source>
        <dbReference type="Proteomes" id="UP000000463"/>
    </source>
</evidence>
<organism evidence="2 3">
    <name type="scientific">Caulobacter phage CcrColossus</name>
    <dbReference type="NCBI Taxonomy" id="1211640"/>
    <lineage>
        <taxon>Viruses</taxon>
        <taxon>Duplodnaviria</taxon>
        <taxon>Heunggongvirae</taxon>
        <taxon>Uroviricota</taxon>
        <taxon>Caudoviricetes</taxon>
        <taxon>Jeanschmidtviridae</taxon>
        <taxon>Colossusvirus</taxon>
        <taxon>Colossusvirus colossus</taxon>
    </lineage>
</organism>
<name>K4JS49_9CAUD</name>